<evidence type="ECO:0000256" key="2">
    <source>
        <dbReference type="ARBA" id="ARBA00008226"/>
    </source>
</evidence>
<dbReference type="OrthoDB" id="9800814at2"/>
<feature type="binding site" evidence="12">
    <location>
        <begin position="263"/>
        <end position="264"/>
    </location>
    <ligand>
        <name>L-histidine</name>
        <dbReference type="ChEBI" id="CHEBI:57595"/>
    </ligand>
</feature>
<keyword evidence="6 11" id="KW-0547">Nucleotide-binding</keyword>
<evidence type="ECO:0000256" key="9">
    <source>
        <dbReference type="ARBA" id="ARBA00023146"/>
    </source>
</evidence>
<name>A0A5B7YBS8_9ALTE</name>
<feature type="binding site" evidence="12">
    <location>
        <position position="113"/>
    </location>
    <ligand>
        <name>L-histidine</name>
        <dbReference type="ChEBI" id="CHEBI:57595"/>
    </ligand>
</feature>
<dbReference type="KEGG" id="salk:FBQ74_05495"/>
<evidence type="ECO:0000256" key="10">
    <source>
        <dbReference type="ARBA" id="ARBA00047639"/>
    </source>
</evidence>
<dbReference type="NCBIfam" id="TIGR00442">
    <property type="entry name" value="hisS"/>
    <property type="match status" value="1"/>
</dbReference>
<evidence type="ECO:0000256" key="8">
    <source>
        <dbReference type="ARBA" id="ARBA00022917"/>
    </source>
</evidence>
<dbReference type="EC" id="6.1.1.21" evidence="11"/>
<sequence length="425" mass="47140">MAKTIQAIRGMNDCLPEVSGIWQQVESTLRQVVASYGYQEIRTPIVESTDLFKRSIGEVTDIVEKEMYTFEDRNGDSLTLRPEGTASCVRAGNEHGLLYNQQQRLWYMGPMFRHERPQKGRYRQFHQFGVEAYGLDGPDIDVEVILLSARLWKAFGISNHVKLQINSLGSNGARQAYREALIAFLTARSDQLDEDSRRRMTSNPLRVLDSKNPDVQKALEGAPSLLDHLDDASAEHFSLLCERLTQAGIEYEVNPRLVRGLDYYNRTVFEWVTDSLGSQGTVCAGGRYDGLVEQLGGKATPAVGFAMGMERLVLLLTTLDAQQQTPASADIYVTALGDEAAAYAMKVSEQLRDAIPDCRVTTHCGGGNMKKQLKRADKTGAQLALILGSDEALNSQVTIKPLRSQQEQVTIALDDLPGTLTTMME</sequence>
<keyword evidence="4 11" id="KW-0963">Cytoplasm</keyword>
<dbReference type="Pfam" id="PF03129">
    <property type="entry name" value="HGTP_anticodon"/>
    <property type="match status" value="1"/>
</dbReference>
<keyword evidence="8 11" id="KW-0648">Protein biosynthesis</keyword>
<dbReference type="CDD" id="cd00859">
    <property type="entry name" value="HisRS_anticodon"/>
    <property type="match status" value="1"/>
</dbReference>
<keyword evidence="5 11" id="KW-0436">Ligase</keyword>
<feature type="domain" description="Aminoacyl-transfer RNA synthetases class-II family profile" evidence="13">
    <location>
        <begin position="21"/>
        <end position="326"/>
    </location>
</feature>
<evidence type="ECO:0000256" key="6">
    <source>
        <dbReference type="ARBA" id="ARBA00022741"/>
    </source>
</evidence>
<evidence type="ECO:0000256" key="4">
    <source>
        <dbReference type="ARBA" id="ARBA00022490"/>
    </source>
</evidence>
<dbReference type="GO" id="GO:0004821">
    <property type="term" value="F:histidine-tRNA ligase activity"/>
    <property type="evidence" value="ECO:0007669"/>
    <property type="project" value="UniProtKB-UniRule"/>
</dbReference>
<dbReference type="PANTHER" id="PTHR43707">
    <property type="entry name" value="HISTIDYL-TRNA SYNTHETASE"/>
    <property type="match status" value="1"/>
</dbReference>
<dbReference type="InterPro" id="IPR033656">
    <property type="entry name" value="HisRS_anticodon"/>
</dbReference>
<dbReference type="InterPro" id="IPR041715">
    <property type="entry name" value="HisRS-like_core"/>
</dbReference>
<keyword evidence="15" id="KW-1185">Reference proteome</keyword>
<evidence type="ECO:0000256" key="5">
    <source>
        <dbReference type="ARBA" id="ARBA00022598"/>
    </source>
</evidence>
<dbReference type="GO" id="GO:0005737">
    <property type="term" value="C:cytoplasm"/>
    <property type="evidence" value="ECO:0007669"/>
    <property type="project" value="UniProtKB-SubCell"/>
</dbReference>
<evidence type="ECO:0000256" key="7">
    <source>
        <dbReference type="ARBA" id="ARBA00022840"/>
    </source>
</evidence>
<dbReference type="InterPro" id="IPR036621">
    <property type="entry name" value="Anticodon-bd_dom_sf"/>
</dbReference>
<organism evidence="14 15">
    <name type="scientific">Salinimonas iocasae</name>
    <dbReference type="NCBI Taxonomy" id="2572577"/>
    <lineage>
        <taxon>Bacteria</taxon>
        <taxon>Pseudomonadati</taxon>
        <taxon>Pseudomonadota</taxon>
        <taxon>Gammaproteobacteria</taxon>
        <taxon>Alteromonadales</taxon>
        <taxon>Alteromonadaceae</taxon>
        <taxon>Alteromonas/Salinimonas group</taxon>
        <taxon>Salinimonas</taxon>
    </lineage>
</organism>
<feature type="binding site" evidence="12">
    <location>
        <position position="127"/>
    </location>
    <ligand>
        <name>L-histidine</name>
        <dbReference type="ChEBI" id="CHEBI:57595"/>
    </ligand>
</feature>
<dbReference type="CDD" id="cd00773">
    <property type="entry name" value="HisRS-like_core"/>
    <property type="match status" value="1"/>
</dbReference>
<gene>
    <name evidence="11 14" type="primary">hisS</name>
    <name evidence="14" type="ORF">FBQ74_05495</name>
</gene>
<evidence type="ECO:0000313" key="15">
    <source>
        <dbReference type="Proteomes" id="UP000304912"/>
    </source>
</evidence>
<evidence type="ECO:0000256" key="12">
    <source>
        <dbReference type="PIRSR" id="PIRSR001549-1"/>
    </source>
</evidence>
<evidence type="ECO:0000313" key="14">
    <source>
        <dbReference type="EMBL" id="QCZ92978.1"/>
    </source>
</evidence>
<dbReference type="Gene3D" id="3.40.50.800">
    <property type="entry name" value="Anticodon-binding domain"/>
    <property type="match status" value="1"/>
</dbReference>
<protein>
    <recommendedName>
        <fullName evidence="11">Histidine--tRNA ligase</fullName>
        <ecNumber evidence="11">6.1.1.21</ecNumber>
    </recommendedName>
    <alternativeName>
        <fullName evidence="11">Histidyl-tRNA synthetase</fullName>
        <shortName evidence="11">HisRS</shortName>
    </alternativeName>
</protein>
<dbReference type="GO" id="GO:0005524">
    <property type="term" value="F:ATP binding"/>
    <property type="evidence" value="ECO:0007669"/>
    <property type="project" value="UniProtKB-UniRule"/>
</dbReference>
<feature type="binding site" evidence="12">
    <location>
        <begin position="83"/>
        <end position="85"/>
    </location>
    <ligand>
        <name>L-histidine</name>
        <dbReference type="ChEBI" id="CHEBI:57595"/>
    </ligand>
</feature>
<dbReference type="GO" id="GO:0006427">
    <property type="term" value="P:histidyl-tRNA aminoacylation"/>
    <property type="evidence" value="ECO:0007669"/>
    <property type="project" value="UniProtKB-UniRule"/>
</dbReference>
<dbReference type="Gene3D" id="3.30.930.10">
    <property type="entry name" value="Bira Bifunctional Protein, Domain 2"/>
    <property type="match status" value="1"/>
</dbReference>
<evidence type="ECO:0000259" key="13">
    <source>
        <dbReference type="PROSITE" id="PS50862"/>
    </source>
</evidence>
<dbReference type="EMBL" id="CP039852">
    <property type="protein sequence ID" value="QCZ92978.1"/>
    <property type="molecule type" value="Genomic_DNA"/>
</dbReference>
<reference evidence="14 15" key="1">
    <citation type="submission" date="2019-04" db="EMBL/GenBank/DDBJ databases">
        <title>Salinimonas iocasae sp. nov., a halophilic bacterium isolated from the outer tube casing of tubeworms in Okinawa Trough.</title>
        <authorList>
            <person name="Zhang H."/>
            <person name="Wang H."/>
            <person name="Li C."/>
        </authorList>
    </citation>
    <scope>NUCLEOTIDE SEQUENCE [LARGE SCALE GENOMIC DNA]</scope>
    <source>
        <strain evidence="14 15">KX18D6</strain>
    </source>
</reference>
<dbReference type="SUPFAM" id="SSF55681">
    <property type="entry name" value="Class II aaRS and biotin synthetases"/>
    <property type="match status" value="1"/>
</dbReference>
<dbReference type="InterPro" id="IPR015807">
    <property type="entry name" value="His-tRNA-ligase"/>
</dbReference>
<evidence type="ECO:0000256" key="11">
    <source>
        <dbReference type="HAMAP-Rule" id="MF_00127"/>
    </source>
</evidence>
<dbReference type="SUPFAM" id="SSF52954">
    <property type="entry name" value="Class II aaRS ABD-related"/>
    <property type="match status" value="1"/>
</dbReference>
<comment type="catalytic activity">
    <reaction evidence="10 11">
        <text>tRNA(His) + L-histidine + ATP = L-histidyl-tRNA(His) + AMP + diphosphate + H(+)</text>
        <dbReference type="Rhea" id="RHEA:17313"/>
        <dbReference type="Rhea" id="RHEA-COMP:9665"/>
        <dbReference type="Rhea" id="RHEA-COMP:9689"/>
        <dbReference type="ChEBI" id="CHEBI:15378"/>
        <dbReference type="ChEBI" id="CHEBI:30616"/>
        <dbReference type="ChEBI" id="CHEBI:33019"/>
        <dbReference type="ChEBI" id="CHEBI:57595"/>
        <dbReference type="ChEBI" id="CHEBI:78442"/>
        <dbReference type="ChEBI" id="CHEBI:78527"/>
        <dbReference type="ChEBI" id="CHEBI:456215"/>
        <dbReference type="EC" id="6.1.1.21"/>
    </reaction>
</comment>
<feature type="binding site" evidence="12">
    <location>
        <position position="259"/>
    </location>
    <ligand>
        <name>L-histidine</name>
        <dbReference type="ChEBI" id="CHEBI:57595"/>
    </ligand>
</feature>
<dbReference type="Proteomes" id="UP000304912">
    <property type="component" value="Chromosome"/>
</dbReference>
<keyword evidence="7 11" id="KW-0067">ATP-binding</keyword>
<dbReference type="InterPro" id="IPR045864">
    <property type="entry name" value="aa-tRNA-synth_II/BPL/LPL"/>
</dbReference>
<dbReference type="HAMAP" id="MF_00127">
    <property type="entry name" value="His_tRNA_synth"/>
    <property type="match status" value="1"/>
</dbReference>
<evidence type="ECO:0000256" key="3">
    <source>
        <dbReference type="ARBA" id="ARBA00011738"/>
    </source>
</evidence>
<dbReference type="InterPro" id="IPR004154">
    <property type="entry name" value="Anticodon-bd"/>
</dbReference>
<dbReference type="AlphaFoldDB" id="A0A5B7YBS8"/>
<dbReference type="PIRSF" id="PIRSF001549">
    <property type="entry name" value="His-tRNA_synth"/>
    <property type="match status" value="1"/>
</dbReference>
<dbReference type="PROSITE" id="PS50862">
    <property type="entry name" value="AA_TRNA_LIGASE_II"/>
    <property type="match status" value="1"/>
</dbReference>
<comment type="subunit">
    <text evidence="3 11">Homodimer.</text>
</comment>
<accession>A0A5B7YBS8</accession>
<dbReference type="RefSeq" id="WP_139755726.1">
    <property type="nucleotide sequence ID" value="NZ_CP039852.1"/>
</dbReference>
<keyword evidence="9 11" id="KW-0030">Aminoacyl-tRNA synthetase</keyword>
<dbReference type="FunFam" id="3.30.930.10:FF:000005">
    <property type="entry name" value="Histidine--tRNA ligase"/>
    <property type="match status" value="1"/>
</dbReference>
<feature type="binding site" evidence="12">
    <location>
        <position position="131"/>
    </location>
    <ligand>
        <name>L-histidine</name>
        <dbReference type="ChEBI" id="CHEBI:57595"/>
    </ligand>
</feature>
<dbReference type="Pfam" id="PF13393">
    <property type="entry name" value="tRNA-synt_His"/>
    <property type="match status" value="1"/>
</dbReference>
<proteinExistence type="inferred from homology"/>
<evidence type="ECO:0000256" key="1">
    <source>
        <dbReference type="ARBA" id="ARBA00004496"/>
    </source>
</evidence>
<comment type="subcellular location">
    <subcellularLocation>
        <location evidence="1 11">Cytoplasm</location>
    </subcellularLocation>
</comment>
<dbReference type="PANTHER" id="PTHR43707:SF1">
    <property type="entry name" value="HISTIDINE--TRNA LIGASE, MITOCHONDRIAL-RELATED"/>
    <property type="match status" value="1"/>
</dbReference>
<comment type="similarity">
    <text evidence="2 11">Belongs to the class-II aminoacyl-tRNA synthetase family.</text>
</comment>
<dbReference type="InterPro" id="IPR004516">
    <property type="entry name" value="HisRS/HisZ"/>
</dbReference>
<dbReference type="InterPro" id="IPR006195">
    <property type="entry name" value="aa-tRNA-synth_II"/>
</dbReference>